<dbReference type="EMBL" id="GGEC01061194">
    <property type="protein sequence ID" value="MBX41678.1"/>
    <property type="molecule type" value="Transcribed_RNA"/>
</dbReference>
<evidence type="ECO:0000313" key="1">
    <source>
        <dbReference type="EMBL" id="MBX41678.1"/>
    </source>
</evidence>
<accession>A0A2P2NGR1</accession>
<reference evidence="1" key="1">
    <citation type="submission" date="2018-02" db="EMBL/GenBank/DDBJ databases">
        <title>Rhizophora mucronata_Transcriptome.</title>
        <authorList>
            <person name="Meera S.P."/>
            <person name="Sreeshan A."/>
            <person name="Augustine A."/>
        </authorList>
    </citation>
    <scope>NUCLEOTIDE SEQUENCE</scope>
    <source>
        <tissue evidence="1">Leaf</tissue>
    </source>
</reference>
<sequence>MDLAFPVC</sequence>
<name>A0A2P2NGR1_RHIMU</name>
<proteinExistence type="predicted"/>
<organism evidence="1">
    <name type="scientific">Rhizophora mucronata</name>
    <name type="common">Asiatic mangrove</name>
    <dbReference type="NCBI Taxonomy" id="61149"/>
    <lineage>
        <taxon>Eukaryota</taxon>
        <taxon>Viridiplantae</taxon>
        <taxon>Streptophyta</taxon>
        <taxon>Embryophyta</taxon>
        <taxon>Tracheophyta</taxon>
        <taxon>Spermatophyta</taxon>
        <taxon>Magnoliopsida</taxon>
        <taxon>eudicotyledons</taxon>
        <taxon>Gunneridae</taxon>
        <taxon>Pentapetalae</taxon>
        <taxon>rosids</taxon>
        <taxon>fabids</taxon>
        <taxon>Malpighiales</taxon>
        <taxon>Rhizophoraceae</taxon>
        <taxon>Rhizophora</taxon>
    </lineage>
</organism>
<protein>
    <submittedName>
        <fullName evidence="1">Uncharacterized protein</fullName>
    </submittedName>
</protein>